<dbReference type="EMBL" id="NJEU01000529">
    <property type="protein sequence ID" value="PHH73128.1"/>
    <property type="molecule type" value="Genomic_DNA"/>
</dbReference>
<organism evidence="1 2">
    <name type="scientific">Ophiocordyceps australis</name>
    <dbReference type="NCBI Taxonomy" id="1399860"/>
    <lineage>
        <taxon>Eukaryota</taxon>
        <taxon>Fungi</taxon>
        <taxon>Dikarya</taxon>
        <taxon>Ascomycota</taxon>
        <taxon>Pezizomycotina</taxon>
        <taxon>Sordariomycetes</taxon>
        <taxon>Hypocreomycetidae</taxon>
        <taxon>Hypocreales</taxon>
        <taxon>Ophiocordycipitaceae</taxon>
        <taxon>Ophiocordyceps</taxon>
    </lineage>
</organism>
<gene>
    <name evidence="1" type="ORF">CDD82_5638</name>
</gene>
<name>A0A2C5Y4W3_9HYPO</name>
<proteinExistence type="predicted"/>
<evidence type="ECO:0000313" key="2">
    <source>
        <dbReference type="Proteomes" id="UP000224854"/>
    </source>
</evidence>
<dbReference type="AlphaFoldDB" id="A0A2C5Y4W3"/>
<dbReference type="OrthoDB" id="10548091at2759"/>
<comment type="caution">
    <text evidence="1">The sequence shown here is derived from an EMBL/GenBank/DDBJ whole genome shotgun (WGS) entry which is preliminary data.</text>
</comment>
<protein>
    <submittedName>
        <fullName evidence="1">Uncharacterized protein</fullName>
    </submittedName>
</protein>
<reference evidence="1 2" key="1">
    <citation type="submission" date="2017-06" db="EMBL/GenBank/DDBJ databases">
        <title>Ant-infecting Ophiocordyceps genomes reveal a high diversity of potential behavioral manipulation genes and a possible major role for enterotoxins.</title>
        <authorList>
            <person name="De Bekker C."/>
            <person name="Evans H.C."/>
            <person name="Brachmann A."/>
            <person name="Hughes D.P."/>
        </authorList>
    </citation>
    <scope>NUCLEOTIDE SEQUENCE [LARGE SCALE GENOMIC DNA]</scope>
    <source>
        <strain evidence="1 2">1348a</strain>
    </source>
</reference>
<evidence type="ECO:0000313" key="1">
    <source>
        <dbReference type="EMBL" id="PHH73128.1"/>
    </source>
</evidence>
<keyword evidence="2" id="KW-1185">Reference proteome</keyword>
<dbReference type="Proteomes" id="UP000224854">
    <property type="component" value="Unassembled WGS sequence"/>
</dbReference>
<sequence>MHPEESPHAAKPCCVPEPTQCIAAIAPAAPSFSERLRLPAQRLRMTSASNDCHGIMMAARGYSVPCSEAASRKVEILPRPHLVSRAPRPPLRKKKSFALPPNWTFVDGQVHLEDTVNMDGWASAGL</sequence>
<accession>A0A2C5Y4W3</accession>